<dbReference type="PANTHER" id="PTHR12131">
    <property type="entry name" value="ATP-DEPENDENT RNA AND DNA HELICASE"/>
    <property type="match status" value="1"/>
</dbReference>
<dbReference type="InterPro" id="IPR014001">
    <property type="entry name" value="Helicase_ATP-bd"/>
</dbReference>
<dbReference type="CTD" id="36381016"/>
<dbReference type="PROSITE" id="PS50005">
    <property type="entry name" value="TPR"/>
    <property type="match status" value="2"/>
</dbReference>
<dbReference type="PROSITE" id="PS50293">
    <property type="entry name" value="TPR_REGION"/>
    <property type="match status" value="1"/>
</dbReference>
<keyword evidence="3" id="KW-0378">Hydrolase</keyword>
<protein>
    <submittedName>
        <fullName evidence="12 14">LD24721p</fullName>
    </submittedName>
</protein>
<keyword evidence="1" id="KW-0677">Repeat</keyword>
<evidence type="ECO:0000256" key="7">
    <source>
        <dbReference type="ARBA" id="ARBA00047984"/>
    </source>
</evidence>
<dbReference type="STRING" id="34506.A0A090LFU2"/>
<evidence type="ECO:0000256" key="9">
    <source>
        <dbReference type="SAM" id="MobiDB-lite"/>
    </source>
</evidence>
<dbReference type="InterPro" id="IPR012961">
    <property type="entry name" value="Ski2/MTR4_C"/>
</dbReference>
<dbReference type="SMART" id="SM00028">
    <property type="entry name" value="TPR"/>
    <property type="match status" value="3"/>
</dbReference>
<dbReference type="Gene3D" id="1.25.40.10">
    <property type="entry name" value="Tetratricopeptide repeat domain"/>
    <property type="match status" value="1"/>
</dbReference>
<feature type="domain" description="Helicase C-terminal" evidence="11">
    <location>
        <begin position="693"/>
        <end position="896"/>
    </location>
</feature>
<dbReference type="InterPro" id="IPR011990">
    <property type="entry name" value="TPR-like_helical_dom_sf"/>
</dbReference>
<dbReference type="WBParaSite" id="SRAE_2000330100.1">
    <property type="protein sequence ID" value="SRAE_2000330100.1"/>
    <property type="gene ID" value="WBGene00263523"/>
</dbReference>
<dbReference type="Gene3D" id="3.40.50.300">
    <property type="entry name" value="P-loop containing nucleotide triphosphate hydrolases"/>
    <property type="match status" value="2"/>
</dbReference>
<dbReference type="GO" id="GO:0055087">
    <property type="term" value="C:Ski complex"/>
    <property type="evidence" value="ECO:0007669"/>
    <property type="project" value="TreeGrafter"/>
</dbReference>
<evidence type="ECO:0000256" key="2">
    <source>
        <dbReference type="ARBA" id="ARBA00022741"/>
    </source>
</evidence>
<dbReference type="GO" id="GO:0003724">
    <property type="term" value="F:RNA helicase activity"/>
    <property type="evidence" value="ECO:0007669"/>
    <property type="project" value="UniProtKB-EC"/>
</dbReference>
<dbReference type="PROSITE" id="PS51194">
    <property type="entry name" value="HELICASE_CTER"/>
    <property type="match status" value="1"/>
</dbReference>
<dbReference type="CDD" id="cd18795">
    <property type="entry name" value="SF2_C_Ski2"/>
    <property type="match status" value="1"/>
</dbReference>
<dbReference type="GO" id="GO:0003676">
    <property type="term" value="F:nucleic acid binding"/>
    <property type="evidence" value="ECO:0007669"/>
    <property type="project" value="InterPro"/>
</dbReference>
<comment type="catalytic activity">
    <reaction evidence="7">
        <text>ATP + H2O = ADP + phosphate + H(+)</text>
        <dbReference type="Rhea" id="RHEA:13065"/>
        <dbReference type="ChEBI" id="CHEBI:15377"/>
        <dbReference type="ChEBI" id="CHEBI:15378"/>
        <dbReference type="ChEBI" id="CHEBI:30616"/>
        <dbReference type="ChEBI" id="CHEBI:43474"/>
        <dbReference type="ChEBI" id="CHEBI:456216"/>
        <dbReference type="EC" id="3.6.4.13"/>
    </reaction>
</comment>
<dbReference type="SUPFAM" id="SSF48452">
    <property type="entry name" value="TPR-like"/>
    <property type="match status" value="1"/>
</dbReference>
<dbReference type="InterPro" id="IPR027417">
    <property type="entry name" value="P-loop_NTPase"/>
</dbReference>
<keyword evidence="13" id="KW-1185">Reference proteome</keyword>
<dbReference type="Pfam" id="PF00271">
    <property type="entry name" value="Helicase_C"/>
    <property type="match status" value="1"/>
</dbReference>
<dbReference type="Proteomes" id="UP000035682">
    <property type="component" value="Unplaced"/>
</dbReference>
<proteinExistence type="predicted"/>
<dbReference type="SUPFAM" id="SSF52540">
    <property type="entry name" value="P-loop containing nucleoside triphosphate hydrolases"/>
    <property type="match status" value="1"/>
</dbReference>
<dbReference type="InterPro" id="IPR019734">
    <property type="entry name" value="TPR_rpt"/>
</dbReference>
<dbReference type="Gene3D" id="1.10.3380.30">
    <property type="match status" value="1"/>
</dbReference>
<keyword evidence="6" id="KW-0067">ATP-binding</keyword>
<evidence type="ECO:0000313" key="15">
    <source>
        <dbReference type="WormBase" id="SRAE_2000330100"/>
    </source>
</evidence>
<organism evidence="12">
    <name type="scientific">Strongyloides ratti</name>
    <name type="common">Parasitic roundworm</name>
    <dbReference type="NCBI Taxonomy" id="34506"/>
    <lineage>
        <taxon>Eukaryota</taxon>
        <taxon>Metazoa</taxon>
        <taxon>Ecdysozoa</taxon>
        <taxon>Nematoda</taxon>
        <taxon>Chromadorea</taxon>
        <taxon>Rhabditida</taxon>
        <taxon>Tylenchina</taxon>
        <taxon>Panagrolaimomorpha</taxon>
        <taxon>Strongyloidoidea</taxon>
        <taxon>Strongyloididae</taxon>
        <taxon>Strongyloides</taxon>
    </lineage>
</organism>
<gene>
    <name evidence="12 14 15" type="ORF">SRAE_2000330100</name>
</gene>
<evidence type="ECO:0000313" key="12">
    <source>
        <dbReference type="EMBL" id="CEF68646.1"/>
    </source>
</evidence>
<dbReference type="WormBase" id="SRAE_2000330100">
    <property type="protein sequence ID" value="SRP04208"/>
    <property type="gene ID" value="WBGene00263523"/>
</dbReference>
<feature type="repeat" description="TPR" evidence="8">
    <location>
        <begin position="1588"/>
        <end position="1621"/>
    </location>
</feature>
<dbReference type="PROSITE" id="PS51192">
    <property type="entry name" value="HELICASE_ATP_BIND_1"/>
    <property type="match status" value="1"/>
</dbReference>
<keyword evidence="2" id="KW-0547">Nucleotide-binding</keyword>
<evidence type="ECO:0000256" key="3">
    <source>
        <dbReference type="ARBA" id="ARBA00022801"/>
    </source>
</evidence>
<dbReference type="InterPro" id="IPR011545">
    <property type="entry name" value="DEAD/DEAH_box_helicase_dom"/>
</dbReference>
<evidence type="ECO:0000256" key="6">
    <source>
        <dbReference type="ARBA" id="ARBA00022840"/>
    </source>
</evidence>
<dbReference type="Pfam" id="PF00270">
    <property type="entry name" value="DEAD"/>
    <property type="match status" value="1"/>
</dbReference>
<evidence type="ECO:0000256" key="4">
    <source>
        <dbReference type="ARBA" id="ARBA00022803"/>
    </source>
</evidence>
<dbReference type="SMART" id="SM00490">
    <property type="entry name" value="HELICc"/>
    <property type="match status" value="1"/>
</dbReference>
<dbReference type="Pfam" id="PF07719">
    <property type="entry name" value="TPR_2"/>
    <property type="match status" value="1"/>
</dbReference>
<reference evidence="12 13" key="1">
    <citation type="submission" date="2014-09" db="EMBL/GenBank/DDBJ databases">
        <authorList>
            <person name="Martin A.A."/>
        </authorList>
    </citation>
    <scope>NUCLEOTIDE SEQUENCE</scope>
    <source>
        <strain evidence="13">ED321</strain>
        <strain evidence="12">ED321 Heterogonic</strain>
    </source>
</reference>
<dbReference type="SMART" id="SM01142">
    <property type="entry name" value="DSHCT"/>
    <property type="match status" value="1"/>
</dbReference>
<evidence type="ECO:0000256" key="8">
    <source>
        <dbReference type="PROSITE-ProRule" id="PRU00339"/>
    </source>
</evidence>
<dbReference type="FunFam" id="3.40.50.300:FF:000190">
    <property type="entry name" value="ATP-dependent RNA helicase"/>
    <property type="match status" value="1"/>
</dbReference>
<evidence type="ECO:0000259" key="11">
    <source>
        <dbReference type="PROSITE" id="PS51194"/>
    </source>
</evidence>
<evidence type="ECO:0000256" key="5">
    <source>
        <dbReference type="ARBA" id="ARBA00022806"/>
    </source>
</evidence>
<dbReference type="GO" id="GO:0005524">
    <property type="term" value="F:ATP binding"/>
    <property type="evidence" value="ECO:0007669"/>
    <property type="project" value="UniProtKB-KW"/>
</dbReference>
<dbReference type="SMART" id="SM00487">
    <property type="entry name" value="DEXDc"/>
    <property type="match status" value="1"/>
</dbReference>
<dbReference type="InterPro" id="IPR050699">
    <property type="entry name" value="RNA-DNA_Helicase"/>
</dbReference>
<evidence type="ECO:0000256" key="1">
    <source>
        <dbReference type="ARBA" id="ARBA00022737"/>
    </source>
</evidence>
<keyword evidence="4 8" id="KW-0802">TPR repeat</keyword>
<dbReference type="eggNOG" id="KOG0947">
    <property type="taxonomic scope" value="Eukaryota"/>
</dbReference>
<dbReference type="InterPro" id="IPR001650">
    <property type="entry name" value="Helicase_C-like"/>
</dbReference>
<dbReference type="GO" id="GO:0070478">
    <property type="term" value="P:nuclear-transcribed mRNA catabolic process, 3'-5' exonucleolytic nonsense-mediated decay"/>
    <property type="evidence" value="ECO:0007669"/>
    <property type="project" value="TreeGrafter"/>
</dbReference>
<feature type="compositionally biased region" description="Low complexity" evidence="9">
    <location>
        <begin position="1755"/>
        <end position="1770"/>
    </location>
</feature>
<dbReference type="EMBL" id="LN609529">
    <property type="protein sequence ID" value="CEF68646.1"/>
    <property type="molecule type" value="Genomic_DNA"/>
</dbReference>
<evidence type="ECO:0000313" key="13">
    <source>
        <dbReference type="Proteomes" id="UP000035682"/>
    </source>
</evidence>
<sequence length="1779" mass="205051">MKEIKICSNKDDLIAQLPNFITKKEVVEGDSENYQEITSTSEDFQKIFDFFKEERCDKIGKSLASAERCRIIRRYITKFDVDLKISSDDKYLKASNDVDEKFHKKYQKNIDDLEDYCKNYYKLRLMHELLLDKYMPKFERKIIVDEKKDNNIKSHICLAPYYCKELDDKHCYYEYISPDFNFKEIVNHINQTFLHDIIYDLSNQKEIIDEDSGIVCNLKNKDNLKNKMNMFYNNYLDLNLEFEILFEDNKIDFGLKFTSNDSFTNDNDKYWEKDEKKLYKTISDEDLKTNIQNVLNSYYKDLITTDENDYKIKVDSDDDWISDNESEEEIVEKNDEKNIQVETNIADKNEGNDKISEPQQSHIINIEPIKIEKTLQGFHTQIIKSEYLMAHTISRQVTEEYFEKIDKQFFAPYKFELDLFQKQACVSIANNENVFVSAHTSAGKTLIAEFACRFHTHACQKVFYTSPIKALSNQKYNDFRGIFNDVGLVTGDTQINKEAEIIIVTTEILQSMLYNDSQMLNDLACVIFDEVHYINNAQRGHVWEEVLIMLPKEVKVVMLSATVPNYIEFSDWVGRVLNDKVVCITTLYRPVQLKHQIYVEAYNKQEKNFITIMVGDSKNINYSGYAKMNQELNEKDNCNKGNNSTKKGAPIKVQYQNKGKQAANRVISNLYQASGPNSLGSYDGTHRNLYSTLVRHLHFPTNGEKKTPMVIFVFSRKQCDNYVAMLHNVDLTTSEEKFHISTIFKNAKSFLDEKSLDLPQINFVEESCQRGIAMHHSGMLPFLKEIVEIAFSRGYVKVLFATETFAMGINMPTKTVVFDDIKKFDNSNKRLLTPTEYTQMAGRAGRRGLDKAGHVIILAKNRKLPDIEDLRKIMTGKSVTLSSKFKITNEMVLNVFQRECRSIRDFITNSFAESDTLRFVENIEEQVKELNRMLEEIKNDRCILCDKDENYSTHSLVQTFATLIKARQDYNRLVLEVSPLQQLGVGRVIVVDIPEYQLSHVLAIVVGRSTDDVNLIVVAHEDEGYDRKKEFNIGNIRLEKDNLFLHTLLMFAYYNGAEYVDDKYSILKKNELRYMNNVPIKNIVTLLKLQFKANDVREMIDLIHLKSKNKNNSNYRNIDNAKLKLQQVSEKLTKINFDPNLILKPVSLKNTDYSYFLDIITDCKYELTNKKYPCFECNDGWKHYQNAVKEYFIMDRLSMINNKMNVETLEVYEEYINKVKALKKLEFLENASRHEEDNESNTIISFKGRSACRMGSFQVLITEIIYRGLIKNKSPEYIAAMIAIIASEGDREFNENKECDENLERAPIEELEEIQSVFKMVHDHINEAFVYYQTPNNDLIETYSPSMMEVAYLWMKGVSLSDIMKIHTIPEGNIVRNLRKIWDLFNGMKKVLEHMGSRDEAAKLDDMSKKMAREIMSESNNTNVKSESAEDKFTFTEDEKKLTIAFLQFVRNKVSDIQNLHSGTLQLADELTQSLESLFQIKDIDFAFEPSTPLLNSFIEGERSFKERLASRSSEEVASEAESLKEKGNNELQQTNFDKALEYYNEAIKLNPKPVYFCNRAAAYCRIGRHDRAIHDCRVAIGLDPNYGKAYGRLGLALSCNHLYAPAIEAYKKAIELEPEVQSYKSNLEMAEANLKKMNDKNSGQGGRGGGLSNMDDIMSSINRMVGENGMPDLSMAANFFQNPQFTEMANRFLSDPEAINMANNMWGPLLRGEAGAGAAGAGAGPGGNSFMDMVNNFRDYMQNANPDVFENLRNMGANQQGGQNNGSNNDEAGGNGQN</sequence>
<accession>A0A090LFU2</accession>
<dbReference type="InterPro" id="IPR013105">
    <property type="entry name" value="TPR_2"/>
</dbReference>
<evidence type="ECO:0000313" key="14">
    <source>
        <dbReference type="WBParaSite" id="SRAE_2000330100.1"/>
    </source>
</evidence>
<dbReference type="PANTHER" id="PTHR12131:SF1">
    <property type="entry name" value="ATP-DEPENDENT RNA HELICASE SUPV3L1, MITOCHONDRIAL-RELATED"/>
    <property type="match status" value="1"/>
</dbReference>
<name>A0A090LFU2_STRRB</name>
<evidence type="ECO:0000259" key="10">
    <source>
        <dbReference type="PROSITE" id="PS51192"/>
    </source>
</evidence>
<dbReference type="OrthoDB" id="64767at2759"/>
<feature type="repeat" description="TPR" evidence="8">
    <location>
        <begin position="1521"/>
        <end position="1554"/>
    </location>
</feature>
<feature type="region of interest" description="Disordered" evidence="9">
    <location>
        <begin position="1755"/>
        <end position="1779"/>
    </location>
</feature>
<dbReference type="GO" id="GO:0016787">
    <property type="term" value="F:hydrolase activity"/>
    <property type="evidence" value="ECO:0007669"/>
    <property type="project" value="UniProtKB-KW"/>
</dbReference>
<reference evidence="14" key="2">
    <citation type="submission" date="2020-12" db="UniProtKB">
        <authorList>
            <consortium name="WormBaseParasite"/>
        </authorList>
    </citation>
    <scope>IDENTIFICATION</scope>
</reference>
<dbReference type="GeneID" id="36381016"/>
<feature type="domain" description="Helicase ATP-binding" evidence="10">
    <location>
        <begin position="425"/>
        <end position="581"/>
    </location>
</feature>
<dbReference type="Pfam" id="PF08148">
    <property type="entry name" value="DSHCT"/>
    <property type="match status" value="1"/>
</dbReference>
<keyword evidence="5" id="KW-0347">Helicase</keyword>
<dbReference type="RefSeq" id="XP_024507846.1">
    <property type="nucleotide sequence ID" value="XM_024654479.1"/>
</dbReference>